<dbReference type="OrthoDB" id="42533at2157"/>
<dbReference type="PANTHER" id="PTHR35579">
    <property type="entry name" value="CRISPR SYSTEM CMS ENDORIBONUCLEASE CSM3"/>
    <property type="match status" value="1"/>
</dbReference>
<dbReference type="InterPro" id="IPR005537">
    <property type="entry name" value="RAMP_III_fam"/>
</dbReference>
<dbReference type="EnsemblBacteria" id="ABL78689">
    <property type="protein sequence ID" value="ABL78689"/>
    <property type="gene ID" value="Tpen_1291"/>
</dbReference>
<proteinExistence type="predicted"/>
<keyword evidence="1" id="KW-0051">Antiviral defense</keyword>
<dbReference type="STRING" id="368408.Tpen_1291"/>
<keyword evidence="4" id="KW-1185">Reference proteome</keyword>
<dbReference type="Proteomes" id="UP000000641">
    <property type="component" value="Chromosome"/>
</dbReference>
<sequence>MVIRFRLRLRAVSLLTVGWGIPDVLGADIVTARKVKADGTYEYYVPGSTVKGVLRSAASRVAGAYGFTSCGEVDPEKVRKAHEAMGGPCDVCTLFGYPYPSVEGASKVYVSDFSPVGRPAPVIVARTALRDDTQTVREGSLRSVEHLLPGSEFVGEVRVDGAASRLVPLLLLAVAELRTSRVGRGSLVDARVEDGGALDAVVAPEWRGLLEGVRSWLWEGVV</sequence>
<dbReference type="Pfam" id="PF03787">
    <property type="entry name" value="RAMPs"/>
    <property type="match status" value="1"/>
</dbReference>
<accession>A1RZQ9</accession>
<dbReference type="HOGENOM" id="CLU_1302644_0_0_2"/>
<evidence type="ECO:0000313" key="3">
    <source>
        <dbReference type="EMBL" id="ABL78689.1"/>
    </source>
</evidence>
<protein>
    <recommendedName>
        <fullName evidence="2">CRISPR type III-associated protein domain-containing protein</fullName>
    </recommendedName>
</protein>
<dbReference type="KEGG" id="tpe:Tpen_1291"/>
<dbReference type="EMBL" id="CP000505">
    <property type="protein sequence ID" value="ABL78689.1"/>
    <property type="molecule type" value="Genomic_DNA"/>
</dbReference>
<organism evidence="3 4">
    <name type="scientific">Thermofilum pendens (strain DSM 2475 / Hrk 5)</name>
    <dbReference type="NCBI Taxonomy" id="368408"/>
    <lineage>
        <taxon>Archaea</taxon>
        <taxon>Thermoproteota</taxon>
        <taxon>Thermoprotei</taxon>
        <taxon>Thermofilales</taxon>
        <taxon>Thermofilaceae</taxon>
        <taxon>Thermofilum</taxon>
    </lineage>
</organism>
<dbReference type="CDD" id="cd09726">
    <property type="entry name" value="RAMP_I_III"/>
    <property type="match status" value="1"/>
</dbReference>
<gene>
    <name evidence="3" type="ordered locus">Tpen_1291</name>
</gene>
<dbReference type="AlphaFoldDB" id="A1RZQ9"/>
<dbReference type="PANTHER" id="PTHR35579:SF3">
    <property type="entry name" value="CRISPR SYSTEM CMS ENDORIBONUCLEASE CSM3"/>
    <property type="match status" value="1"/>
</dbReference>
<name>A1RZQ9_THEPD</name>
<evidence type="ECO:0000259" key="2">
    <source>
        <dbReference type="Pfam" id="PF03787"/>
    </source>
</evidence>
<reference evidence="4" key="1">
    <citation type="journal article" date="2008" name="J. Bacteriol.">
        <title>Genome sequence of Thermofilum pendens reveals an exceptional loss of biosynthetic pathways without genome reduction.</title>
        <authorList>
            <person name="Anderson I."/>
            <person name="Rodriguez J."/>
            <person name="Susanti D."/>
            <person name="Porat I."/>
            <person name="Reich C."/>
            <person name="Ulrich L.E."/>
            <person name="Elkins J.G."/>
            <person name="Mavromatis K."/>
            <person name="Lykidis A."/>
            <person name="Kim E."/>
            <person name="Thompson L.S."/>
            <person name="Nolan M."/>
            <person name="Land M."/>
            <person name="Copeland A."/>
            <person name="Lapidus A."/>
            <person name="Lucas S."/>
            <person name="Detter C."/>
            <person name="Zhulin I.B."/>
            <person name="Olsen G.J."/>
            <person name="Whitman W."/>
            <person name="Mukhopadhyay B."/>
            <person name="Bristow J."/>
            <person name="Kyrpides N."/>
        </authorList>
    </citation>
    <scope>NUCLEOTIDE SEQUENCE [LARGE SCALE GENOMIC DNA]</scope>
    <source>
        <strain evidence="4">DSM 2475 / Hrk 5</strain>
    </source>
</reference>
<feature type="domain" description="CRISPR type III-associated protein" evidence="2">
    <location>
        <begin position="10"/>
        <end position="183"/>
    </location>
</feature>
<dbReference type="InterPro" id="IPR052216">
    <property type="entry name" value="CRISPR_Csm3_endoribonuclease"/>
</dbReference>
<dbReference type="eggNOG" id="arCOG02659">
    <property type="taxonomic scope" value="Archaea"/>
</dbReference>
<dbReference type="GO" id="GO:0051607">
    <property type="term" value="P:defense response to virus"/>
    <property type="evidence" value="ECO:0007669"/>
    <property type="project" value="UniProtKB-KW"/>
</dbReference>
<evidence type="ECO:0000256" key="1">
    <source>
        <dbReference type="ARBA" id="ARBA00023118"/>
    </source>
</evidence>
<evidence type="ECO:0000313" key="4">
    <source>
        <dbReference type="Proteomes" id="UP000000641"/>
    </source>
</evidence>